<evidence type="ECO:0000259" key="1">
    <source>
        <dbReference type="Pfam" id="PF07540"/>
    </source>
</evidence>
<dbReference type="InterPro" id="IPR016903">
    <property type="entry name" value="Nucleolar_cplx-assoc_3"/>
</dbReference>
<accession>A0ABQ7HZ80</accession>
<organism evidence="2 3">
    <name type="scientific">Astathelohania contejeani</name>
    <dbReference type="NCBI Taxonomy" id="164912"/>
    <lineage>
        <taxon>Eukaryota</taxon>
        <taxon>Fungi</taxon>
        <taxon>Fungi incertae sedis</taxon>
        <taxon>Microsporidia</taxon>
        <taxon>Astathelohaniidae</taxon>
        <taxon>Astathelohania</taxon>
    </lineage>
</organism>
<dbReference type="Pfam" id="PF07540">
    <property type="entry name" value="NOC3p"/>
    <property type="match status" value="1"/>
</dbReference>
<feature type="domain" description="Nucleolar complex-associated protein 3 N-terminal" evidence="1">
    <location>
        <begin position="7"/>
        <end position="90"/>
    </location>
</feature>
<dbReference type="Proteomes" id="UP001516464">
    <property type="component" value="Unassembled WGS sequence"/>
</dbReference>
<proteinExistence type="predicted"/>
<evidence type="ECO:0000313" key="2">
    <source>
        <dbReference type="EMBL" id="KAF7683471.1"/>
    </source>
</evidence>
<sequence length="442" mass="52477">MKDLSLLADHCKKIIADPEANIKLIKPLLKGVIENHQLTISRELILLAVLKVFKNVIPLYKIRTIEDRVKHKKEYQRLKDYDRVLLNQYGIFVNLVLAERGYENYKCCCEILEGLDHFNLIDKIIVRVVEGTCEDNTEIVNMCCKAITYKFGNDYVGETTAKIINQMMDLRFGAGVMEGLTTIRVLDENYMKSKLLRLENTDEEVQKIDLKKIREKHRSKSVRKEEKERAKEERENRKIAKHKRLEEQKKVYKQLKDNIIRLYIAILKTKRKEFYKYTFIGLSFYKNFIRKDLYEGIYILLNDSLEPMETRLDGITSIVDVYSDMSCDFKNAFNRFYEMIEPFCINDINEDSFCLVLRKLVIDRRQTVDKINGLVHRGLQLCFIFYLPKFFSILMEISKIYRIEFNDFNIIKNGIYNLEENNLEKVCNASFYEYHLLTKTCY</sequence>
<comment type="caution">
    <text evidence="2">The sequence shown here is derived from an EMBL/GenBank/DDBJ whole genome shotgun (WGS) entry which is preliminary data.</text>
</comment>
<evidence type="ECO:0000313" key="3">
    <source>
        <dbReference type="Proteomes" id="UP001516464"/>
    </source>
</evidence>
<keyword evidence="3" id="KW-1185">Reference proteome</keyword>
<gene>
    <name evidence="2" type="primary">noc3l</name>
    <name evidence="2" type="ORF">TCON_1319</name>
</gene>
<dbReference type="InterPro" id="IPR011501">
    <property type="entry name" value="Noc3_N"/>
</dbReference>
<dbReference type="PANTHER" id="PTHR14428:SF5">
    <property type="entry name" value="NUCLEOLAR COMPLEX PROTEIN 3 HOMOLOG"/>
    <property type="match status" value="1"/>
</dbReference>
<protein>
    <submittedName>
        <fullName evidence="2">Nucleolar complex protein 3 like protein</fullName>
    </submittedName>
</protein>
<dbReference type="EMBL" id="SBIQ01000083">
    <property type="protein sequence ID" value="KAF7683471.1"/>
    <property type="molecule type" value="Genomic_DNA"/>
</dbReference>
<reference evidence="2 3" key="1">
    <citation type="submission" date="2019-01" db="EMBL/GenBank/DDBJ databases">
        <title>Genomes sequencing and comparative genomics of infectious freshwater microsporidia, Cucumispora dikerogammari and Thelohania contejeani.</title>
        <authorList>
            <person name="Cormier A."/>
            <person name="Giraud I."/>
            <person name="Wattier R."/>
            <person name="Teixeira M."/>
            <person name="Grandjean F."/>
            <person name="Rigaud T."/>
            <person name="Cordaux R."/>
        </authorList>
    </citation>
    <scope>NUCLEOTIDE SEQUENCE [LARGE SCALE GENOMIC DNA]</scope>
    <source>
        <strain evidence="2">T1</strain>
        <tissue evidence="2">Spores</tissue>
    </source>
</reference>
<name>A0ABQ7HZ80_9MICR</name>
<dbReference type="PANTHER" id="PTHR14428">
    <property type="entry name" value="NUCLEOLAR COMPLEX PROTEIN 3"/>
    <property type="match status" value="1"/>
</dbReference>